<name>D6PDW3_9BACT</name>
<evidence type="ECO:0000256" key="2">
    <source>
        <dbReference type="ARBA" id="ARBA00022741"/>
    </source>
</evidence>
<organism evidence="5">
    <name type="scientific">uncultured marine bacterium MedDCM-OCT-S08-C1622</name>
    <dbReference type="NCBI Taxonomy" id="743073"/>
    <lineage>
        <taxon>Bacteria</taxon>
        <taxon>environmental samples</taxon>
    </lineage>
</organism>
<proteinExistence type="predicted"/>
<dbReference type="InterPro" id="IPR051538">
    <property type="entry name" value="Acyl-CoA_Synth/Transferase"/>
</dbReference>
<keyword evidence="3" id="KW-0067">ATP-binding</keyword>
<dbReference type="Pfam" id="PF13549">
    <property type="entry name" value="ATP-grasp_5"/>
    <property type="match status" value="1"/>
</dbReference>
<dbReference type="InterPro" id="IPR016102">
    <property type="entry name" value="Succinyl-CoA_synth-like"/>
</dbReference>
<dbReference type="InterPro" id="IPR013815">
    <property type="entry name" value="ATP_grasp_subdomain_1"/>
</dbReference>
<dbReference type="PANTHER" id="PTHR43334">
    <property type="entry name" value="ACETATE--COA LIGASE [ADP-FORMING]"/>
    <property type="match status" value="1"/>
</dbReference>
<dbReference type="PANTHER" id="PTHR43334:SF1">
    <property type="entry name" value="3-HYDROXYPROPIONATE--COA LIGASE [ADP-FORMING]"/>
    <property type="match status" value="1"/>
</dbReference>
<protein>
    <submittedName>
        <fullName evidence="5">Acetyl CoA synthetase putative</fullName>
    </submittedName>
</protein>
<dbReference type="Gene3D" id="3.30.470.20">
    <property type="entry name" value="ATP-grasp fold, B domain"/>
    <property type="match status" value="1"/>
</dbReference>
<evidence type="ECO:0000313" key="5">
    <source>
        <dbReference type="EMBL" id="ADD93914.1"/>
    </source>
</evidence>
<dbReference type="AlphaFoldDB" id="D6PDW3"/>
<evidence type="ECO:0000259" key="4">
    <source>
        <dbReference type="SMART" id="SM00881"/>
    </source>
</evidence>
<dbReference type="Gene3D" id="3.30.1490.20">
    <property type="entry name" value="ATP-grasp fold, A domain"/>
    <property type="match status" value="1"/>
</dbReference>
<evidence type="ECO:0000256" key="1">
    <source>
        <dbReference type="ARBA" id="ARBA00022598"/>
    </source>
</evidence>
<dbReference type="GO" id="GO:0016874">
    <property type="term" value="F:ligase activity"/>
    <property type="evidence" value="ECO:0007669"/>
    <property type="project" value="UniProtKB-KW"/>
</dbReference>
<dbReference type="SMART" id="SM00881">
    <property type="entry name" value="CoA_binding"/>
    <property type="match status" value="1"/>
</dbReference>
<dbReference type="InterPro" id="IPR036291">
    <property type="entry name" value="NAD(P)-bd_dom_sf"/>
</dbReference>
<accession>D6PDW3</accession>
<dbReference type="SUPFAM" id="SSF51735">
    <property type="entry name" value="NAD(P)-binding Rossmann-fold domains"/>
    <property type="match status" value="1"/>
</dbReference>
<evidence type="ECO:0000256" key="3">
    <source>
        <dbReference type="ARBA" id="ARBA00022840"/>
    </source>
</evidence>
<dbReference type="InterPro" id="IPR003781">
    <property type="entry name" value="CoA-bd"/>
</dbReference>
<dbReference type="SUPFAM" id="SSF52210">
    <property type="entry name" value="Succinyl-CoA synthetase domains"/>
    <property type="match status" value="2"/>
</dbReference>
<dbReference type="GO" id="GO:0005524">
    <property type="term" value="F:ATP binding"/>
    <property type="evidence" value="ECO:0007669"/>
    <property type="project" value="UniProtKB-KW"/>
</dbReference>
<dbReference type="Pfam" id="PF13380">
    <property type="entry name" value="CoA_binding_2"/>
    <property type="match status" value="1"/>
</dbReference>
<dbReference type="Pfam" id="PF13607">
    <property type="entry name" value="Succ_CoA_lig"/>
    <property type="match status" value="1"/>
</dbReference>
<dbReference type="SUPFAM" id="SSF56059">
    <property type="entry name" value="Glutathione synthetase ATP-binding domain-like"/>
    <property type="match status" value="1"/>
</dbReference>
<dbReference type="EMBL" id="GU943004">
    <property type="protein sequence ID" value="ADD93914.1"/>
    <property type="molecule type" value="Genomic_DNA"/>
</dbReference>
<sequence length="696" mass="75059">MSKHWLQPLLKPSSIAVIGASQKTGSVGNEVFINLKRGGFEGELVGVNPGYTNIEGQDCYPTLKDIPFLPEHVIFAISDQRIEEALDDVIALEIPACTIFSALIIPHDSLPNLKQRIATKAQDAGLLVAGANGMGFYNIRDRVLAGGFDTRDHSIPGNVSLISQSGAGMSGIVDCEERIQFNFAVSSGYELTVSMEDYLDFALDLPETRVVGLFLETSRYPEKLKSAFEKAIERGIPIVVLKVGRTDLAAELAISHSGALAGSDRCYSALFDYYGVQRVDDIDQLATTLMMFAQPNIAGEGGLVCLHDSGGERQLIIDLADQLKVPLCDLTASSMSKLEQLLDPGLPAINPLDGWGAGGVDAPKKMADCFLALLTDSGASIGAVVHDRGPNSEVYSSYLNYLSKGHAAARKPVFLVANRQGSGTDQLAITSTHNGFPVIDGVSQFLVGTRCLFNYRDFQQRKPMKFKEMDKKVVDYWKNSFSADSYVSEIQASQCLADFGLPMLRGRLVSSNDDLNLVMPEIVFPVVLKTAQPEIDHKSDVGGVILNITSSEMLTTAYEDLSKRLGPLAIIAPMIESEGVEMILGVSRDDQFGPVILVGFGGIYAEVLSDISFLLPPFDAATVKRALASLTLYPILEGVRGQGSMDIDSYCEAAALLSQISLSLRDTVSEIDINPIKVGVDSCVGLDALIVVNRQV</sequence>
<keyword evidence="2" id="KW-0547">Nucleotide-binding</keyword>
<dbReference type="InterPro" id="IPR032875">
    <property type="entry name" value="Succ_CoA_lig_flav_dom"/>
</dbReference>
<dbReference type="Gene3D" id="3.40.50.720">
    <property type="entry name" value="NAD(P)-binding Rossmann-like Domain"/>
    <property type="match status" value="1"/>
</dbReference>
<dbReference type="Gene3D" id="3.40.50.261">
    <property type="entry name" value="Succinyl-CoA synthetase domains"/>
    <property type="match status" value="2"/>
</dbReference>
<reference evidence="5" key="1">
    <citation type="journal article" date="2010" name="ISME J.">
        <title>Metagenome of the Mediterranean deep chlorophyll maximum studied by direct and fosmid library 454 pyrosequencing.</title>
        <authorList>
            <person name="Ghai R."/>
            <person name="Martin-Cuadrado A.B."/>
            <person name="Molto A.G."/>
            <person name="Heredia I.G."/>
            <person name="Cabrera R."/>
            <person name="Martin J."/>
            <person name="Verdu M."/>
            <person name="Deschamps P."/>
            <person name="Moreira D."/>
            <person name="Lopez-Garcia P."/>
            <person name="Mira A."/>
            <person name="Rodriguez-Valera F."/>
        </authorList>
    </citation>
    <scope>NUCLEOTIDE SEQUENCE</scope>
</reference>
<keyword evidence="1" id="KW-0436">Ligase</keyword>
<feature type="domain" description="CoA-binding" evidence="4">
    <location>
        <begin position="9"/>
        <end position="104"/>
    </location>
</feature>